<evidence type="ECO:0000313" key="10">
    <source>
        <dbReference type="Proteomes" id="UP000320055"/>
    </source>
</evidence>
<keyword evidence="3" id="KW-1003">Cell membrane</keyword>
<dbReference type="InterPro" id="IPR005891">
    <property type="entry name" value="DevC"/>
</dbReference>
<evidence type="ECO:0000313" key="9">
    <source>
        <dbReference type="EMBL" id="VEP13247.1"/>
    </source>
</evidence>
<reference evidence="9 10" key="1">
    <citation type="submission" date="2019-01" db="EMBL/GenBank/DDBJ databases">
        <authorList>
            <person name="Brito A."/>
        </authorList>
    </citation>
    <scope>NUCLEOTIDE SEQUENCE [LARGE SCALE GENOMIC DNA]</scope>
    <source>
        <strain evidence="9">1</strain>
    </source>
</reference>
<dbReference type="Proteomes" id="UP000320055">
    <property type="component" value="Unassembled WGS sequence"/>
</dbReference>
<feature type="transmembrane region" description="Helical" evidence="7">
    <location>
        <begin position="21"/>
        <end position="43"/>
    </location>
</feature>
<dbReference type="PANTHER" id="PTHR43738">
    <property type="entry name" value="ABC TRANSPORTER, MEMBRANE PROTEIN"/>
    <property type="match status" value="1"/>
</dbReference>
<dbReference type="NCBIfam" id="TIGR01185">
    <property type="entry name" value="devC"/>
    <property type="match status" value="1"/>
</dbReference>
<evidence type="ECO:0000256" key="6">
    <source>
        <dbReference type="ARBA" id="ARBA00023136"/>
    </source>
</evidence>
<dbReference type="OrthoDB" id="417886at2"/>
<dbReference type="GO" id="GO:0005886">
    <property type="term" value="C:plasma membrane"/>
    <property type="evidence" value="ECO:0007669"/>
    <property type="project" value="UniProtKB-SubCell"/>
</dbReference>
<evidence type="ECO:0000256" key="1">
    <source>
        <dbReference type="ARBA" id="ARBA00004651"/>
    </source>
</evidence>
<dbReference type="EMBL" id="CAACVJ010000101">
    <property type="protein sequence ID" value="VEP13247.1"/>
    <property type="molecule type" value="Genomic_DNA"/>
</dbReference>
<keyword evidence="10" id="KW-1185">Reference proteome</keyword>
<accession>A0A563VPN8</accession>
<keyword evidence="2" id="KW-0813">Transport</keyword>
<feature type="domain" description="ABC3 transporter permease C-terminal" evidence="8">
    <location>
        <begin position="276"/>
        <end position="380"/>
    </location>
</feature>
<evidence type="ECO:0000256" key="3">
    <source>
        <dbReference type="ARBA" id="ARBA00022475"/>
    </source>
</evidence>
<organism evidence="9 10">
    <name type="scientific">Hyella patelloides LEGE 07179</name>
    <dbReference type="NCBI Taxonomy" id="945734"/>
    <lineage>
        <taxon>Bacteria</taxon>
        <taxon>Bacillati</taxon>
        <taxon>Cyanobacteriota</taxon>
        <taxon>Cyanophyceae</taxon>
        <taxon>Pleurocapsales</taxon>
        <taxon>Hyellaceae</taxon>
        <taxon>Hyella</taxon>
    </lineage>
</organism>
<keyword evidence="5 7" id="KW-1133">Transmembrane helix</keyword>
<feature type="transmembrane region" description="Helical" evidence="7">
    <location>
        <begin position="264"/>
        <end position="288"/>
    </location>
</feature>
<dbReference type="AlphaFoldDB" id="A0A563VPN8"/>
<feature type="transmembrane region" description="Helical" evidence="7">
    <location>
        <begin position="350"/>
        <end position="375"/>
    </location>
</feature>
<dbReference type="Pfam" id="PF02687">
    <property type="entry name" value="FtsX"/>
    <property type="match status" value="1"/>
</dbReference>
<dbReference type="InterPro" id="IPR051125">
    <property type="entry name" value="ABC-4/HrtB_transporter"/>
</dbReference>
<comment type="subcellular location">
    <subcellularLocation>
        <location evidence="1">Cell membrane</location>
        <topology evidence="1">Multi-pass membrane protein</topology>
    </subcellularLocation>
</comment>
<sequence>MFKSLKNRTPLGWLQLKHDKFRLFTALSGIAFADILIFMQLGFMNALYTTNTQYARKIKGDVVLTSTQATNFTRPYTFPRRRLYQAMDIPGVESAEPIYVGSLSWRNPQNREKTSMTVFGFNPDKPAFDLPEVNSQLDKVKIPDTVLFDKASRGEYEEVIERIEQGETMTTEIDRTTITIGGLFEVGASFQDDGALITSDQNFMRLFPRKQPGMVSIGVIDLQEGTDAEQVRTYLNNYLPDDVKAYTYEEYVEGEVTYIQSSTAIGFVFTLGTMMGFIVGIVIVYQVLSTDVNDHMAEYATFKAMGYRNSYLLGVVFEEALILSIIGFVPSVALAAGLYQLTAAATALPIFLPASRAVTVLILTIVMCGISGAVATRKLQSADPADIF</sequence>
<dbReference type="RefSeq" id="WP_144864448.1">
    <property type="nucleotide sequence ID" value="NZ_LR213780.1"/>
</dbReference>
<protein>
    <submittedName>
        <fullName evidence="9">DevC protein</fullName>
    </submittedName>
</protein>
<gene>
    <name evidence="9" type="ORF">H1P_190046</name>
</gene>
<evidence type="ECO:0000256" key="5">
    <source>
        <dbReference type="ARBA" id="ARBA00022989"/>
    </source>
</evidence>
<evidence type="ECO:0000256" key="4">
    <source>
        <dbReference type="ARBA" id="ARBA00022692"/>
    </source>
</evidence>
<name>A0A563VPN8_9CYAN</name>
<feature type="transmembrane region" description="Helical" evidence="7">
    <location>
        <begin position="309"/>
        <end position="338"/>
    </location>
</feature>
<keyword evidence="4 7" id="KW-0812">Transmembrane</keyword>
<proteinExistence type="predicted"/>
<evidence type="ECO:0000256" key="7">
    <source>
        <dbReference type="SAM" id="Phobius"/>
    </source>
</evidence>
<evidence type="ECO:0000259" key="8">
    <source>
        <dbReference type="Pfam" id="PF02687"/>
    </source>
</evidence>
<dbReference type="PIRSF" id="PIRSF031773">
    <property type="entry name" value="DevC"/>
    <property type="match status" value="1"/>
</dbReference>
<keyword evidence="6 7" id="KW-0472">Membrane</keyword>
<dbReference type="PANTHER" id="PTHR43738:SF1">
    <property type="entry name" value="HEMIN TRANSPORT SYSTEM PERMEASE PROTEIN HRTB-RELATED"/>
    <property type="match status" value="1"/>
</dbReference>
<dbReference type="InterPro" id="IPR003838">
    <property type="entry name" value="ABC3_permease_C"/>
</dbReference>
<evidence type="ECO:0000256" key="2">
    <source>
        <dbReference type="ARBA" id="ARBA00022448"/>
    </source>
</evidence>